<dbReference type="SUPFAM" id="SSF54909">
    <property type="entry name" value="Dimeric alpha+beta barrel"/>
    <property type="match status" value="1"/>
</dbReference>
<keyword evidence="4" id="KW-1185">Reference proteome</keyword>
<sequence length="104" mass="12134">MKEQYLYQLKLIPSLLNEDNWTERENEIVKEHFHMLQDLCEQGIVMMAGRTLVMEESGFGIVILEVDTEEEAKEIMKSDPAVKHGVMTATLFPYRVALFRDSKR</sequence>
<comment type="similarity">
    <text evidence="1">Belongs to the YciI family.</text>
</comment>
<gene>
    <name evidence="3" type="ORF">JR050_06815</name>
</gene>
<dbReference type="RefSeq" id="WP_204202756.1">
    <property type="nucleotide sequence ID" value="NZ_JAFELM010000021.1"/>
</dbReference>
<organism evidence="3 4">
    <name type="scientific">Bacillus suaedaesalsae</name>
    <dbReference type="NCBI Taxonomy" id="2810349"/>
    <lineage>
        <taxon>Bacteria</taxon>
        <taxon>Bacillati</taxon>
        <taxon>Bacillota</taxon>
        <taxon>Bacilli</taxon>
        <taxon>Bacillales</taxon>
        <taxon>Bacillaceae</taxon>
        <taxon>Bacillus</taxon>
    </lineage>
</organism>
<feature type="domain" description="YCII-related" evidence="2">
    <location>
        <begin position="22"/>
        <end position="88"/>
    </location>
</feature>
<protein>
    <recommendedName>
        <fullName evidence="2">YCII-related domain-containing protein</fullName>
    </recommendedName>
</protein>
<dbReference type="Gene3D" id="3.30.70.1060">
    <property type="entry name" value="Dimeric alpha+beta barrel"/>
    <property type="match status" value="1"/>
</dbReference>
<accession>A0ABS2DG44</accession>
<evidence type="ECO:0000256" key="1">
    <source>
        <dbReference type="ARBA" id="ARBA00007689"/>
    </source>
</evidence>
<dbReference type="InterPro" id="IPR011008">
    <property type="entry name" value="Dimeric_a/b-barrel"/>
</dbReference>
<dbReference type="EMBL" id="JAFELM010000021">
    <property type="protein sequence ID" value="MBM6617386.1"/>
    <property type="molecule type" value="Genomic_DNA"/>
</dbReference>
<dbReference type="InterPro" id="IPR005545">
    <property type="entry name" value="YCII"/>
</dbReference>
<name>A0ABS2DG44_9BACI</name>
<evidence type="ECO:0000259" key="2">
    <source>
        <dbReference type="Pfam" id="PF03795"/>
    </source>
</evidence>
<dbReference type="Pfam" id="PF03795">
    <property type="entry name" value="YCII"/>
    <property type="match status" value="1"/>
</dbReference>
<evidence type="ECO:0000313" key="4">
    <source>
        <dbReference type="Proteomes" id="UP001518925"/>
    </source>
</evidence>
<proteinExistence type="inferred from homology"/>
<evidence type="ECO:0000313" key="3">
    <source>
        <dbReference type="EMBL" id="MBM6617386.1"/>
    </source>
</evidence>
<reference evidence="3 4" key="1">
    <citation type="submission" date="2021-02" db="EMBL/GenBank/DDBJ databases">
        <title>Bacillus sp. RD4P76, an endophyte from a halophyte.</title>
        <authorList>
            <person name="Sun J.-Q."/>
        </authorList>
    </citation>
    <scope>NUCLEOTIDE SEQUENCE [LARGE SCALE GENOMIC DNA]</scope>
    <source>
        <strain evidence="3 4">RD4P76</strain>
    </source>
</reference>
<comment type="caution">
    <text evidence="3">The sequence shown here is derived from an EMBL/GenBank/DDBJ whole genome shotgun (WGS) entry which is preliminary data.</text>
</comment>
<dbReference type="Proteomes" id="UP001518925">
    <property type="component" value="Unassembled WGS sequence"/>
</dbReference>